<keyword evidence="1" id="KW-0732">Signal</keyword>
<evidence type="ECO:0000313" key="2">
    <source>
        <dbReference type="EMBL" id="RAK99916.1"/>
    </source>
</evidence>
<dbReference type="VEuPathDB" id="FungiDB:BO80DRAFT_476901"/>
<gene>
    <name evidence="2" type="ORF">BO80DRAFT_476901</name>
</gene>
<dbReference type="Proteomes" id="UP000249402">
    <property type="component" value="Unassembled WGS sequence"/>
</dbReference>
<dbReference type="GeneID" id="37228110"/>
<name>A0A395GWJ9_9EURO</name>
<accession>A0A395GWJ9</accession>
<dbReference type="RefSeq" id="XP_025574244.1">
    <property type="nucleotide sequence ID" value="XM_025723245.1"/>
</dbReference>
<evidence type="ECO:0000313" key="3">
    <source>
        <dbReference type="Proteomes" id="UP000249402"/>
    </source>
</evidence>
<dbReference type="OrthoDB" id="4477787at2759"/>
<evidence type="ECO:0000256" key="1">
    <source>
        <dbReference type="SAM" id="SignalP"/>
    </source>
</evidence>
<proteinExistence type="predicted"/>
<keyword evidence="3" id="KW-1185">Reference proteome</keyword>
<reference evidence="2 3" key="1">
    <citation type="submission" date="2018-02" db="EMBL/GenBank/DDBJ databases">
        <title>The genomes of Aspergillus section Nigri reveals drivers in fungal speciation.</title>
        <authorList>
            <consortium name="DOE Joint Genome Institute"/>
            <person name="Vesth T.C."/>
            <person name="Nybo J."/>
            <person name="Theobald S."/>
            <person name="Brandl J."/>
            <person name="Frisvad J.C."/>
            <person name="Nielsen K.F."/>
            <person name="Lyhne E.K."/>
            <person name="Kogle M.E."/>
            <person name="Kuo A."/>
            <person name="Riley R."/>
            <person name="Clum A."/>
            <person name="Nolan M."/>
            <person name="Lipzen A."/>
            <person name="Salamov A."/>
            <person name="Henrissat B."/>
            <person name="Wiebenga A."/>
            <person name="De vries R.P."/>
            <person name="Grigoriev I.V."/>
            <person name="Mortensen U.H."/>
            <person name="Andersen M.R."/>
            <person name="Baker S.E."/>
        </authorList>
    </citation>
    <scope>NUCLEOTIDE SEQUENCE [LARGE SCALE GENOMIC DNA]</scope>
    <source>
        <strain evidence="2 3">CBS 121593</strain>
    </source>
</reference>
<sequence>MYFKPSTIFALTTLHTITSATSIVGPTCEKLPSAVGPKLDIAYDQYYKTLCNHGCQPIVGGKYTSLMSEAILKPAVQTISINLGIDHDHIEAFLRITDESMQAVEQHCSHLITTDFCQHTDAFPEYAACAKGQIFTVITSHPLDVAPLISEEVCRKELEYFTKEELWDSVLPGYVEDFWRVCETWS</sequence>
<protein>
    <submittedName>
        <fullName evidence="2">Uncharacterized protein</fullName>
    </submittedName>
</protein>
<dbReference type="AlphaFoldDB" id="A0A395GWJ9"/>
<feature type="signal peptide" evidence="1">
    <location>
        <begin position="1"/>
        <end position="20"/>
    </location>
</feature>
<feature type="chain" id="PRO_5017432957" evidence="1">
    <location>
        <begin position="21"/>
        <end position="186"/>
    </location>
</feature>
<dbReference type="EMBL" id="KZ824443">
    <property type="protein sequence ID" value="RAK99916.1"/>
    <property type="molecule type" value="Genomic_DNA"/>
</dbReference>
<organism evidence="2 3">
    <name type="scientific">Aspergillus ibericus CBS 121593</name>
    <dbReference type="NCBI Taxonomy" id="1448316"/>
    <lineage>
        <taxon>Eukaryota</taxon>
        <taxon>Fungi</taxon>
        <taxon>Dikarya</taxon>
        <taxon>Ascomycota</taxon>
        <taxon>Pezizomycotina</taxon>
        <taxon>Eurotiomycetes</taxon>
        <taxon>Eurotiomycetidae</taxon>
        <taxon>Eurotiales</taxon>
        <taxon>Aspergillaceae</taxon>
        <taxon>Aspergillus</taxon>
        <taxon>Aspergillus subgen. Circumdati</taxon>
    </lineage>
</organism>